<dbReference type="EMBL" id="CP033970">
    <property type="protein sequence ID" value="AZG15591.1"/>
    <property type="molecule type" value="Genomic_DNA"/>
</dbReference>
<accession>A0A3G8H4Y6</accession>
<feature type="domain" description="ORC1/DEAH AAA+ ATPase" evidence="1">
    <location>
        <begin position="29"/>
        <end position="183"/>
    </location>
</feature>
<dbReference type="InterPro" id="IPR027417">
    <property type="entry name" value="P-loop_NTPase"/>
</dbReference>
<dbReference type="KEGG" id="cpau:EHF44_19130"/>
<dbReference type="Gene3D" id="3.40.50.300">
    <property type="entry name" value="P-loop containing nucleotide triphosphate hydrolases"/>
    <property type="match status" value="1"/>
</dbReference>
<dbReference type="Pfam" id="PF13401">
    <property type="entry name" value="AAA_22"/>
    <property type="match status" value="1"/>
</dbReference>
<proteinExistence type="predicted"/>
<reference evidence="3" key="1">
    <citation type="submission" date="2018-11" db="EMBL/GenBank/DDBJ databases">
        <title>FDA dAtabase for Regulatory Grade micrObial Sequences (FDA-ARGOS): Supporting development and validation of Infectious Disease Dx tests.</title>
        <authorList>
            <person name="Goldberg B."/>
            <person name="Campos J."/>
            <person name="Tallon L."/>
            <person name="Sadzewicz L."/>
            <person name="Zhao X."/>
            <person name="Vavikolanu K."/>
            <person name="Mehta A."/>
            <person name="Aluvathingal J."/>
            <person name="Nadendla S."/>
            <person name="Geyer C."/>
            <person name="Nandy P."/>
            <person name="Yan Y."/>
            <person name="Sichtig H."/>
        </authorList>
    </citation>
    <scope>NUCLEOTIDE SEQUENCE [LARGE SCALE GENOMIC DNA]</scope>
    <source>
        <strain evidence="3">FDAARGOS_614</strain>
    </source>
</reference>
<name>A0A3G8H4Y6_9BURK</name>
<dbReference type="GO" id="GO:0016887">
    <property type="term" value="F:ATP hydrolysis activity"/>
    <property type="evidence" value="ECO:0007669"/>
    <property type="project" value="InterPro"/>
</dbReference>
<dbReference type="GO" id="GO:0005524">
    <property type="term" value="F:ATP binding"/>
    <property type="evidence" value="ECO:0007669"/>
    <property type="project" value="UniProtKB-KW"/>
</dbReference>
<dbReference type="AlphaFoldDB" id="A0A3G8H4Y6"/>
<keyword evidence="2" id="KW-0067">ATP-binding</keyword>
<dbReference type="InterPro" id="IPR049945">
    <property type="entry name" value="AAA_22"/>
</dbReference>
<organism evidence="2 3">
    <name type="scientific">Cupriavidus pauculus</name>
    <dbReference type="NCBI Taxonomy" id="82633"/>
    <lineage>
        <taxon>Bacteria</taxon>
        <taxon>Pseudomonadati</taxon>
        <taxon>Pseudomonadota</taxon>
        <taxon>Betaproteobacteria</taxon>
        <taxon>Burkholderiales</taxon>
        <taxon>Burkholderiaceae</taxon>
        <taxon>Cupriavidus</taxon>
    </lineage>
</organism>
<dbReference type="RefSeq" id="WP_124685325.1">
    <property type="nucleotide sequence ID" value="NZ_CP033970.1"/>
</dbReference>
<evidence type="ECO:0000259" key="1">
    <source>
        <dbReference type="Pfam" id="PF13401"/>
    </source>
</evidence>
<evidence type="ECO:0000313" key="2">
    <source>
        <dbReference type="EMBL" id="AZG15591.1"/>
    </source>
</evidence>
<gene>
    <name evidence="2" type="ORF">EHF44_19130</name>
</gene>
<dbReference type="Proteomes" id="UP000270411">
    <property type="component" value="Chromosome 2"/>
</dbReference>
<evidence type="ECO:0000313" key="3">
    <source>
        <dbReference type="Proteomes" id="UP000270411"/>
    </source>
</evidence>
<dbReference type="SUPFAM" id="SSF52540">
    <property type="entry name" value="P-loop containing nucleoside triphosphate hydrolases"/>
    <property type="match status" value="1"/>
</dbReference>
<dbReference type="OrthoDB" id="8576717at2"/>
<keyword evidence="2" id="KW-0547">Nucleotide-binding</keyword>
<sequence length="388" mass="42544">MGYYRRPDLAADLATQLQGRAMFGDAQNGLFLAAPRRTGKSMFLQHDLLPALEDNHVLVIYVDLWSNQRRDPGELIAEGIALALADHQGVVARAARKARLESVTIAGTLKIDTSKIGRPDGATLPQALQALHRAAGKPVALLIDEAQHALTSEWGEAAMAALKSARDQMNTPDNVTLMLVMSGSDRDKLLRLVNSAAAPFYGSSIHQMPTLGKRYVDYVADLIGTQRPDLKPVDHAALFQAFELFGQRPQFFHAAIGEALNPLEAGDGERFEQRVLAAARRRQAQDTAQMQSDFLGLKPLEQAVLWRMLAAGRAFRPYDAESLAFYRERCPGLTVSPQKVQAALDSLRDRTPALVWKSARGEYSVQDSAMHEWYQALAAQGGWPPPAG</sequence>
<protein>
    <submittedName>
        <fullName evidence="2">ATP-binding protein</fullName>
    </submittedName>
</protein>